<organism evidence="1">
    <name type="scientific">marine metagenome</name>
    <dbReference type="NCBI Taxonomy" id="408172"/>
    <lineage>
        <taxon>unclassified sequences</taxon>
        <taxon>metagenomes</taxon>
        <taxon>ecological metagenomes</taxon>
    </lineage>
</organism>
<name>A0A381Z2W4_9ZZZZ</name>
<gene>
    <name evidence="1" type="ORF">METZ01_LOCUS136373</name>
</gene>
<reference evidence="1" key="1">
    <citation type="submission" date="2018-05" db="EMBL/GenBank/DDBJ databases">
        <authorList>
            <person name="Lanie J.A."/>
            <person name="Ng W.-L."/>
            <person name="Kazmierczak K.M."/>
            <person name="Andrzejewski T.M."/>
            <person name="Davidsen T.M."/>
            <person name="Wayne K.J."/>
            <person name="Tettelin H."/>
            <person name="Glass J.I."/>
            <person name="Rusch D."/>
            <person name="Podicherti R."/>
            <person name="Tsui H.-C.T."/>
            <person name="Winkler M.E."/>
        </authorList>
    </citation>
    <scope>NUCLEOTIDE SEQUENCE</scope>
</reference>
<dbReference type="SUPFAM" id="SSF55729">
    <property type="entry name" value="Acyl-CoA N-acyltransferases (Nat)"/>
    <property type="match status" value="1"/>
</dbReference>
<protein>
    <recommendedName>
        <fullName evidence="2">N-acetyltransferase domain-containing protein</fullName>
    </recommendedName>
</protein>
<dbReference type="AlphaFoldDB" id="A0A381Z2W4"/>
<dbReference type="Gene3D" id="3.40.630.30">
    <property type="match status" value="1"/>
</dbReference>
<evidence type="ECO:0008006" key="2">
    <source>
        <dbReference type="Google" id="ProtNLM"/>
    </source>
</evidence>
<evidence type="ECO:0000313" key="1">
    <source>
        <dbReference type="EMBL" id="SVA83519.1"/>
    </source>
</evidence>
<proteinExistence type="predicted"/>
<dbReference type="InterPro" id="IPR016181">
    <property type="entry name" value="Acyl_CoA_acyltransferase"/>
</dbReference>
<sequence>MLIRIATMVPLMNPDEIPKVLPLKDSPDGSVSLEIHLLGESAITRTEMALLKHEQIGLLASAQLNYYTNGFKNFVRLERVVVKQKFRGTGYGNMLVSGCIEHIRETPLQFDAQAIGRHLATDSKDAEELWIAASNRGVDRIHLECAESLEEFYQISDMVRSGEIQMEIDLNELDFSSLT</sequence>
<accession>A0A381Z2W4</accession>
<dbReference type="EMBL" id="UINC01019727">
    <property type="protein sequence ID" value="SVA83519.1"/>
    <property type="molecule type" value="Genomic_DNA"/>
</dbReference>